<evidence type="ECO:0000256" key="1">
    <source>
        <dbReference type="SAM" id="Coils"/>
    </source>
</evidence>
<dbReference type="Gene3D" id="3.40.960.10">
    <property type="entry name" value="VSR Endonuclease"/>
    <property type="match status" value="1"/>
</dbReference>
<keyword evidence="3" id="KW-1185">Reference proteome</keyword>
<evidence type="ECO:0000313" key="2">
    <source>
        <dbReference type="EMBL" id="MBC8598738.1"/>
    </source>
</evidence>
<name>A0ABR7NRX6_9FIRM</name>
<evidence type="ECO:0008006" key="4">
    <source>
        <dbReference type="Google" id="ProtNLM"/>
    </source>
</evidence>
<dbReference type="RefSeq" id="WP_262427247.1">
    <property type="nucleotide sequence ID" value="NZ_JACRTJ010000013.1"/>
</dbReference>
<evidence type="ECO:0000313" key="3">
    <source>
        <dbReference type="Proteomes" id="UP000647491"/>
    </source>
</evidence>
<proteinExistence type="predicted"/>
<dbReference type="Proteomes" id="UP000647491">
    <property type="component" value="Unassembled WGS sequence"/>
</dbReference>
<feature type="coiled-coil region" evidence="1">
    <location>
        <begin position="22"/>
        <end position="49"/>
    </location>
</feature>
<accession>A0ABR7NRX6</accession>
<organism evidence="2 3">
    <name type="scientific">Enterocloster hominis</name>
    <name type="common">ex Liu et al. 2021</name>
    <dbReference type="NCBI Taxonomy" id="2763663"/>
    <lineage>
        <taxon>Bacteria</taxon>
        <taxon>Bacillati</taxon>
        <taxon>Bacillota</taxon>
        <taxon>Clostridia</taxon>
        <taxon>Lachnospirales</taxon>
        <taxon>Lachnospiraceae</taxon>
        <taxon>Enterocloster</taxon>
    </lineage>
</organism>
<reference evidence="2 3" key="1">
    <citation type="submission" date="2020-08" db="EMBL/GenBank/DDBJ databases">
        <title>Genome public.</title>
        <authorList>
            <person name="Liu C."/>
            <person name="Sun Q."/>
        </authorList>
    </citation>
    <scope>NUCLEOTIDE SEQUENCE [LARGE SCALE GENOMIC DNA]</scope>
    <source>
        <strain evidence="2 3">BX10</strain>
    </source>
</reference>
<sequence>METVVERIDVMVGMKCGCLQVLDDGEEYRKIIEKRISNIEEEKKNFLQAVEKGEYARRDWHGWNGEKSIITPAYLYKPVNFEVYGDSVTIADFEKVISSLHKEKEIIHYKCKCRKCGKIRYYSERTLKTEPKVCYKPMYCSSKFTYSIKASNANYNKRRKYENNEAVCLVDNKDKIVPATDYCDAWNEKRSKELIKLAEKDARTIATIPRKLAKNYNIDYVGRRYESLDVLECVNNSLESVPTPYYTQRHEKKYHDITIYKEYRCRCYLCGKEKLIKCDKFGIFPPTEYEYRAYGGYWSDVLCDCHAISSFQWIVTDILMKNGIDYRVEVSFDGVYGIDNETPLRFDFAIYKEGKVWALIECQGEQHFMPVEEFGGEHKFIIQQRNDEEKRKYAKEHKIKLIEISYKNKKYETVESILRDQLVI</sequence>
<dbReference type="EMBL" id="JACRTJ010000013">
    <property type="protein sequence ID" value="MBC8598738.1"/>
    <property type="molecule type" value="Genomic_DNA"/>
</dbReference>
<gene>
    <name evidence="2" type="ORF">H8708_05740</name>
</gene>
<keyword evidence="1" id="KW-0175">Coiled coil</keyword>
<protein>
    <recommendedName>
        <fullName evidence="4">DUF2726 domain-containing protein</fullName>
    </recommendedName>
</protein>
<comment type="caution">
    <text evidence="2">The sequence shown here is derived from an EMBL/GenBank/DDBJ whole genome shotgun (WGS) entry which is preliminary data.</text>
</comment>